<gene>
    <name evidence="1" type="ORF">LTS18_000189</name>
</gene>
<keyword evidence="2" id="KW-1185">Reference proteome</keyword>
<protein>
    <submittedName>
        <fullName evidence="1">Uncharacterized protein</fullName>
    </submittedName>
</protein>
<sequence>PNATTFIYPGELFPTRVRGTGAGLSAAAGKLGAVLAQVVFAPMAKRGATINNPEPWLNRLMQVFALFMLCGLLTSLLLPETKRKTLEELAGEKEPIYQLKFMSTFFRSPDQERAQRNRRDHFFLRKFGGLTSGRGAEHNDMTDLTDEETGQSPRVYGYDNIMPGGNARQRNTFQKRWPELLTASATTVPSRWHTLTYIVKDDQGVALQELLGTNDRQFLPITYPCANSIEPGLDTYNLCRPLDASAAAFRDTGQRPELLDADWKIKLRHYHPSRYPRIGVEIACMAPTSEGMEDLTADECDKPPPVSTIVEKAELEVTTPLAQELP</sequence>
<dbReference type="Proteomes" id="UP001186974">
    <property type="component" value="Unassembled WGS sequence"/>
</dbReference>
<evidence type="ECO:0000313" key="1">
    <source>
        <dbReference type="EMBL" id="KAK3063467.1"/>
    </source>
</evidence>
<comment type="caution">
    <text evidence="1">The sequence shown here is derived from an EMBL/GenBank/DDBJ whole genome shotgun (WGS) entry which is preliminary data.</text>
</comment>
<name>A0ACC3D8T5_9PEZI</name>
<evidence type="ECO:0000313" key="2">
    <source>
        <dbReference type="Proteomes" id="UP001186974"/>
    </source>
</evidence>
<reference evidence="1" key="1">
    <citation type="submission" date="2024-09" db="EMBL/GenBank/DDBJ databases">
        <title>Black Yeasts Isolated from many extreme environments.</title>
        <authorList>
            <person name="Coleine C."/>
            <person name="Stajich J.E."/>
            <person name="Selbmann L."/>
        </authorList>
    </citation>
    <scope>NUCLEOTIDE SEQUENCE</scope>
    <source>
        <strain evidence="1">CCFEE 5737</strain>
    </source>
</reference>
<feature type="non-terminal residue" evidence="1">
    <location>
        <position position="1"/>
    </location>
</feature>
<proteinExistence type="predicted"/>
<dbReference type="EMBL" id="JAWDJW010006837">
    <property type="protein sequence ID" value="KAK3063467.1"/>
    <property type="molecule type" value="Genomic_DNA"/>
</dbReference>
<accession>A0ACC3D8T5</accession>
<organism evidence="1 2">
    <name type="scientific">Coniosporium uncinatum</name>
    <dbReference type="NCBI Taxonomy" id="93489"/>
    <lineage>
        <taxon>Eukaryota</taxon>
        <taxon>Fungi</taxon>
        <taxon>Dikarya</taxon>
        <taxon>Ascomycota</taxon>
        <taxon>Pezizomycotina</taxon>
        <taxon>Dothideomycetes</taxon>
        <taxon>Dothideomycetes incertae sedis</taxon>
        <taxon>Coniosporium</taxon>
    </lineage>
</organism>